<protein>
    <submittedName>
        <fullName evidence="1">Uncharacterized protein</fullName>
    </submittedName>
</protein>
<reference evidence="2" key="1">
    <citation type="journal article" date="2011" name="J. Bacteriol.">
        <title>Genome sequences of eight morphologically diverse alphaproteobacteria.</title>
        <authorList>
            <consortium name="US DOE Joint Genome Institute"/>
            <person name="Brown P.J."/>
            <person name="Kysela D.T."/>
            <person name="Buechlein A."/>
            <person name="Hemmerich C."/>
            <person name="Brun Y.V."/>
        </authorList>
    </citation>
    <scope>NUCLEOTIDE SEQUENCE [LARGE SCALE GENOMIC DNA]</scope>
    <source>
        <strain evidence="2">ATCC 51888 / DSM 1869 / NCIB 11706 / TK 0415</strain>
    </source>
</reference>
<name>D8JQ04_HYPDA</name>
<keyword evidence="2" id="KW-1185">Reference proteome</keyword>
<evidence type="ECO:0000313" key="1">
    <source>
        <dbReference type="EMBL" id="ADJ21925.1"/>
    </source>
</evidence>
<evidence type="ECO:0000313" key="2">
    <source>
        <dbReference type="Proteomes" id="UP000002033"/>
    </source>
</evidence>
<dbReference type="KEGG" id="hdn:Hden_0098"/>
<proteinExistence type="predicted"/>
<dbReference type="Proteomes" id="UP000002033">
    <property type="component" value="Chromosome"/>
</dbReference>
<sequence>MSDIQTPGATCCTCRGRGFVFRGGTMQHATSRTPCQSLISRVYDFCPECLGTGVTIPRAMQRTPWELAFEIVSSK</sequence>
<dbReference type="AlphaFoldDB" id="D8JQ04"/>
<accession>D8JQ04</accession>
<dbReference type="EMBL" id="CP002083">
    <property type="protein sequence ID" value="ADJ21925.1"/>
    <property type="molecule type" value="Genomic_DNA"/>
</dbReference>
<gene>
    <name evidence="1" type="ordered locus">Hden_0098</name>
</gene>
<dbReference type="OrthoDB" id="9911096at2"/>
<dbReference type="HOGENOM" id="CLU_2666144_0_0_5"/>
<organism evidence="1 2">
    <name type="scientific">Hyphomicrobium denitrificans (strain ATCC 51888 / DSM 1869 / NCIMB 11706 / TK 0415)</name>
    <dbReference type="NCBI Taxonomy" id="582899"/>
    <lineage>
        <taxon>Bacteria</taxon>
        <taxon>Pseudomonadati</taxon>
        <taxon>Pseudomonadota</taxon>
        <taxon>Alphaproteobacteria</taxon>
        <taxon>Hyphomicrobiales</taxon>
        <taxon>Hyphomicrobiaceae</taxon>
        <taxon>Hyphomicrobium</taxon>
    </lineage>
</organism>